<name>A0AAV4V8N8_9ARAC</name>
<dbReference type="EMBL" id="BPLQ01012579">
    <property type="protein sequence ID" value="GIY66301.1"/>
    <property type="molecule type" value="Genomic_DNA"/>
</dbReference>
<keyword evidence="2" id="KW-1185">Reference proteome</keyword>
<organism evidence="1 2">
    <name type="scientific">Caerostris darwini</name>
    <dbReference type="NCBI Taxonomy" id="1538125"/>
    <lineage>
        <taxon>Eukaryota</taxon>
        <taxon>Metazoa</taxon>
        <taxon>Ecdysozoa</taxon>
        <taxon>Arthropoda</taxon>
        <taxon>Chelicerata</taxon>
        <taxon>Arachnida</taxon>
        <taxon>Araneae</taxon>
        <taxon>Araneomorphae</taxon>
        <taxon>Entelegynae</taxon>
        <taxon>Araneoidea</taxon>
        <taxon>Araneidae</taxon>
        <taxon>Caerostris</taxon>
    </lineage>
</organism>
<protein>
    <submittedName>
        <fullName evidence="1">Uncharacterized protein</fullName>
    </submittedName>
</protein>
<dbReference type="AlphaFoldDB" id="A0AAV4V8N8"/>
<reference evidence="1 2" key="1">
    <citation type="submission" date="2021-06" db="EMBL/GenBank/DDBJ databases">
        <title>Caerostris darwini draft genome.</title>
        <authorList>
            <person name="Kono N."/>
            <person name="Arakawa K."/>
        </authorList>
    </citation>
    <scope>NUCLEOTIDE SEQUENCE [LARGE SCALE GENOMIC DNA]</scope>
</reference>
<evidence type="ECO:0000313" key="2">
    <source>
        <dbReference type="Proteomes" id="UP001054837"/>
    </source>
</evidence>
<evidence type="ECO:0000313" key="1">
    <source>
        <dbReference type="EMBL" id="GIY66301.1"/>
    </source>
</evidence>
<accession>A0AAV4V8N8</accession>
<sequence length="109" mass="12427">MFRVTCPWTLVIRPSIYSFKCIRVKFGSWDASNASITFNISSSKQPVQTREVPQNIHCSSISDSRIHNHLRTHYLMPSPNSSKTFSAPNPEFLRRAISDVGMCLGRLRN</sequence>
<comment type="caution">
    <text evidence="1">The sequence shown here is derived from an EMBL/GenBank/DDBJ whole genome shotgun (WGS) entry which is preliminary data.</text>
</comment>
<dbReference type="Proteomes" id="UP001054837">
    <property type="component" value="Unassembled WGS sequence"/>
</dbReference>
<gene>
    <name evidence="1" type="ORF">CDAR_457811</name>
</gene>
<proteinExistence type="predicted"/>